<dbReference type="RefSeq" id="WP_009139436.1">
    <property type="nucleotide sequence ID" value="NZ_JH815198.1"/>
</dbReference>
<evidence type="ECO:0000313" key="1">
    <source>
        <dbReference type="EMBL" id="EJZ83717.1"/>
    </source>
</evidence>
<dbReference type="EMBL" id="ADMD01000007">
    <property type="protein sequence ID" value="EJZ83717.1"/>
    <property type="molecule type" value="Genomic_DNA"/>
</dbReference>
<keyword evidence="2" id="KW-1185">Reference proteome</keyword>
<dbReference type="InParanoid" id="K0YJE2"/>
<dbReference type="Proteomes" id="UP000006069">
    <property type="component" value="Unassembled WGS sequence"/>
</dbReference>
<evidence type="ECO:0000313" key="2">
    <source>
        <dbReference type="Proteomes" id="UP000006069"/>
    </source>
</evidence>
<dbReference type="HOGENOM" id="CLU_3048062_0_0_11"/>
<dbReference type="AlphaFoldDB" id="K0YJE2"/>
<reference evidence="1 2" key="1">
    <citation type="submission" date="2012-08" db="EMBL/GenBank/DDBJ databases">
        <title>The Genome Sequence of Slackia piriformis YIT 12062.</title>
        <authorList>
            <consortium name="The Broad Institute Genome Sequencing Platform"/>
            <person name="Earl A."/>
            <person name="Ward D."/>
            <person name="Feldgarden M."/>
            <person name="Gevers D."/>
            <person name="Morotomi M."/>
            <person name="Walker B."/>
            <person name="Young S.K."/>
            <person name="Zeng Q."/>
            <person name="Gargeya S."/>
            <person name="Fitzgerald M."/>
            <person name="Haas B."/>
            <person name="Abouelleil A."/>
            <person name="Alvarado L."/>
            <person name="Arachchi H.M."/>
            <person name="Berlin A.M."/>
            <person name="Chapman S.B."/>
            <person name="Goldberg J."/>
            <person name="Griggs A."/>
            <person name="Gujja S."/>
            <person name="Hansen M."/>
            <person name="Howarth C."/>
            <person name="Imamovic A."/>
            <person name="Larimer J."/>
            <person name="McCowen C."/>
            <person name="Montmayeur A."/>
            <person name="Murphy C."/>
            <person name="Neiman D."/>
            <person name="Pearson M."/>
            <person name="Priest M."/>
            <person name="Roberts A."/>
            <person name="Saif S."/>
            <person name="Shea T."/>
            <person name="Sisk P."/>
            <person name="Sykes S."/>
            <person name="Wortman J."/>
            <person name="Nusbaum C."/>
            <person name="Birren B."/>
        </authorList>
    </citation>
    <scope>NUCLEOTIDE SEQUENCE [LARGE SCALE GENOMIC DNA]</scope>
    <source>
        <strain evidence="1 2">YIT 12062</strain>
    </source>
</reference>
<name>K0YJE2_9ACTN</name>
<organism evidence="1 2">
    <name type="scientific">Slackia piriformis YIT 12062</name>
    <dbReference type="NCBI Taxonomy" id="742818"/>
    <lineage>
        <taxon>Bacteria</taxon>
        <taxon>Bacillati</taxon>
        <taxon>Actinomycetota</taxon>
        <taxon>Coriobacteriia</taxon>
        <taxon>Eggerthellales</taxon>
        <taxon>Eggerthellaceae</taxon>
        <taxon>Slackia</taxon>
    </lineage>
</organism>
<sequence length="54" mass="6027">MRNAPAHISAAPAARGVQRCVPFVFNLTPCDARFIGGHRRFGVAIYPAYSYRYL</sequence>
<gene>
    <name evidence="1" type="ORF">HMPREF9451_01238</name>
</gene>
<proteinExistence type="predicted"/>
<protein>
    <submittedName>
        <fullName evidence="1">Uncharacterized protein</fullName>
    </submittedName>
</protein>
<accession>K0YJE2</accession>
<comment type="caution">
    <text evidence="1">The sequence shown here is derived from an EMBL/GenBank/DDBJ whole genome shotgun (WGS) entry which is preliminary data.</text>
</comment>